<keyword evidence="1" id="KW-0812">Transmembrane</keyword>
<sequence>RQFLGTRIFKSKYIYVDYWSILHLTLFFIIGMNYPNQWGFVIVGSVIFELVEKKFSRKIFFLRENFNDTIIDFAFNFIGYYLGMLYIAGGLI</sequence>
<comment type="caution">
    <text evidence="2">The sequence shown here is derived from an EMBL/GenBank/DDBJ whole genome shotgun (WGS) entry which is preliminary data.</text>
</comment>
<feature type="transmembrane region" description="Helical" evidence="1">
    <location>
        <begin position="73"/>
        <end position="91"/>
    </location>
</feature>
<reference evidence="2" key="1">
    <citation type="journal article" date="2015" name="Nature">
        <title>Complex archaea that bridge the gap between prokaryotes and eukaryotes.</title>
        <authorList>
            <person name="Spang A."/>
            <person name="Saw J.H."/>
            <person name="Jorgensen S.L."/>
            <person name="Zaremba-Niedzwiedzka K."/>
            <person name="Martijn J."/>
            <person name="Lind A.E."/>
            <person name="van Eijk R."/>
            <person name="Schleper C."/>
            <person name="Guy L."/>
            <person name="Ettema T.J."/>
        </authorList>
    </citation>
    <scope>NUCLEOTIDE SEQUENCE</scope>
</reference>
<gene>
    <name evidence="2" type="ORF">LCGC14_1335610</name>
</gene>
<dbReference type="AlphaFoldDB" id="A0A0F9L1C4"/>
<proteinExistence type="predicted"/>
<keyword evidence="1" id="KW-0472">Membrane</keyword>
<dbReference type="EMBL" id="LAZR01008116">
    <property type="protein sequence ID" value="KKM80866.1"/>
    <property type="molecule type" value="Genomic_DNA"/>
</dbReference>
<keyword evidence="1" id="KW-1133">Transmembrane helix</keyword>
<feature type="transmembrane region" description="Helical" evidence="1">
    <location>
        <begin position="12"/>
        <end position="30"/>
    </location>
</feature>
<evidence type="ECO:0000313" key="2">
    <source>
        <dbReference type="EMBL" id="KKM80866.1"/>
    </source>
</evidence>
<organism evidence="2">
    <name type="scientific">marine sediment metagenome</name>
    <dbReference type="NCBI Taxonomy" id="412755"/>
    <lineage>
        <taxon>unclassified sequences</taxon>
        <taxon>metagenomes</taxon>
        <taxon>ecological metagenomes</taxon>
    </lineage>
</organism>
<feature type="non-terminal residue" evidence="2">
    <location>
        <position position="1"/>
    </location>
</feature>
<accession>A0A0F9L1C4</accession>
<evidence type="ECO:0000256" key="1">
    <source>
        <dbReference type="SAM" id="Phobius"/>
    </source>
</evidence>
<protein>
    <submittedName>
        <fullName evidence="2">Uncharacterized protein</fullName>
    </submittedName>
</protein>
<name>A0A0F9L1C4_9ZZZZ</name>